<keyword evidence="8" id="KW-1185">Reference proteome</keyword>
<evidence type="ECO:0000256" key="2">
    <source>
        <dbReference type="ARBA" id="ARBA00022729"/>
    </source>
</evidence>
<feature type="signal peptide" evidence="6">
    <location>
        <begin position="1"/>
        <end position="25"/>
    </location>
</feature>
<keyword evidence="1" id="KW-1003">Cell membrane</keyword>
<keyword evidence="3" id="KW-0472">Membrane</keyword>
<evidence type="ECO:0000256" key="6">
    <source>
        <dbReference type="SAM" id="SignalP"/>
    </source>
</evidence>
<dbReference type="Proteomes" id="UP000481109">
    <property type="component" value="Unassembled WGS sequence"/>
</dbReference>
<evidence type="ECO:0000256" key="5">
    <source>
        <dbReference type="ARBA" id="ARBA00023288"/>
    </source>
</evidence>
<dbReference type="PANTHER" id="PTHR43649:SF33">
    <property type="entry name" value="POLYGALACTURONAN_RHAMNOGALACTURONAN-BINDING PROTEIN YTCQ"/>
    <property type="match status" value="1"/>
</dbReference>
<gene>
    <name evidence="7" type="ORF">G6045_23280</name>
</gene>
<dbReference type="InterPro" id="IPR006059">
    <property type="entry name" value="SBP"/>
</dbReference>
<dbReference type="PANTHER" id="PTHR43649">
    <property type="entry name" value="ARABINOSE-BINDING PROTEIN-RELATED"/>
    <property type="match status" value="1"/>
</dbReference>
<organism evidence="7 8">
    <name type="scientific">Streptomyces mesophilus</name>
    <dbReference type="NCBI Taxonomy" id="1775132"/>
    <lineage>
        <taxon>Bacteria</taxon>
        <taxon>Bacillati</taxon>
        <taxon>Actinomycetota</taxon>
        <taxon>Actinomycetes</taxon>
        <taxon>Kitasatosporales</taxon>
        <taxon>Streptomycetaceae</taxon>
        <taxon>Streptomyces</taxon>
    </lineage>
</organism>
<dbReference type="InterPro" id="IPR050490">
    <property type="entry name" value="Bact_solute-bd_prot1"/>
</dbReference>
<feature type="chain" id="PRO_5026353789" evidence="6">
    <location>
        <begin position="26"/>
        <end position="436"/>
    </location>
</feature>
<keyword evidence="5" id="KW-0449">Lipoprotein</keyword>
<sequence length="436" mass="46003">MSRTSRTSRIALTASIASLALFATACGGGDDDKGSGKSGSADKPVTITYWSATSGAKETADAFNKTHKNVKVKFSLIPAGPEGVTKLSNAVKGGNAPDVATMDYSALPEYASTGGLEDLSEVAGEHVKGEFPENIQSLVNLGGKTWAVPFDVTPIEMFYRKDIFKKAGVEVPKTWDEYRAAAEKINKMDPKVKITNFGGGDPALLAGLSWQAGAKWYGTEGDSWKINMTDAASTKVATYWDDLLKDGLASKTPLWGEGEAKERATGKTATIIGAAWSAGGFSVGYPDAKGKWGIAPIPTWDGKPATGMYGGTSYIAPKGSDTEAAAEFIKWVTTDPEAMKARLSSLKTPSSALPANEAMREVAAKEFDGSYFEGQDVYKLAGEAADTIVPGWTWGPVNQQVNLKQGAAGADHTKMLTEGQTAGEKAITDRGLKLAK</sequence>
<accession>A0A6G4XPC2</accession>
<dbReference type="SUPFAM" id="SSF53850">
    <property type="entry name" value="Periplasmic binding protein-like II"/>
    <property type="match status" value="1"/>
</dbReference>
<proteinExistence type="predicted"/>
<keyword evidence="4" id="KW-0564">Palmitate</keyword>
<dbReference type="Pfam" id="PF01547">
    <property type="entry name" value="SBP_bac_1"/>
    <property type="match status" value="1"/>
</dbReference>
<name>A0A6G4XPC2_9ACTN</name>
<evidence type="ECO:0000313" key="8">
    <source>
        <dbReference type="Proteomes" id="UP000481109"/>
    </source>
</evidence>
<dbReference type="Gene3D" id="3.40.190.10">
    <property type="entry name" value="Periplasmic binding protein-like II"/>
    <property type="match status" value="1"/>
</dbReference>
<protein>
    <submittedName>
        <fullName evidence="7">Sugar ABC transporter substrate-binding protein</fullName>
    </submittedName>
</protein>
<evidence type="ECO:0000256" key="1">
    <source>
        <dbReference type="ARBA" id="ARBA00022475"/>
    </source>
</evidence>
<evidence type="ECO:0000313" key="7">
    <source>
        <dbReference type="EMBL" id="NGO78554.1"/>
    </source>
</evidence>
<evidence type="ECO:0000256" key="4">
    <source>
        <dbReference type="ARBA" id="ARBA00023139"/>
    </source>
</evidence>
<reference evidence="7 8" key="1">
    <citation type="submission" date="2020-02" db="EMBL/GenBank/DDBJ databases">
        <title>Whole-genome analyses of novel actinobacteria.</title>
        <authorList>
            <person name="Sahin N."/>
            <person name="Tokatli A."/>
        </authorList>
    </citation>
    <scope>NUCLEOTIDE SEQUENCE [LARGE SCALE GENOMIC DNA]</scope>
    <source>
        <strain evidence="7 8">YC504</strain>
    </source>
</reference>
<evidence type="ECO:0000256" key="3">
    <source>
        <dbReference type="ARBA" id="ARBA00023136"/>
    </source>
</evidence>
<dbReference type="EMBL" id="JAAKZW010000107">
    <property type="protein sequence ID" value="NGO78554.1"/>
    <property type="molecule type" value="Genomic_DNA"/>
</dbReference>
<dbReference type="CDD" id="cd13585">
    <property type="entry name" value="PBP2_TMBP_like"/>
    <property type="match status" value="1"/>
</dbReference>
<keyword evidence="2 6" id="KW-0732">Signal</keyword>
<dbReference type="PROSITE" id="PS51257">
    <property type="entry name" value="PROKAR_LIPOPROTEIN"/>
    <property type="match status" value="1"/>
</dbReference>
<dbReference type="AlphaFoldDB" id="A0A6G4XPC2"/>
<comment type="caution">
    <text evidence="7">The sequence shown here is derived from an EMBL/GenBank/DDBJ whole genome shotgun (WGS) entry which is preliminary data.</text>
</comment>
<dbReference type="RefSeq" id="WP_165334003.1">
    <property type="nucleotide sequence ID" value="NZ_JAAKZW010000107.1"/>
</dbReference>